<gene>
    <name evidence="3" type="ORF">LJ655_28765</name>
</gene>
<feature type="signal peptide" evidence="2">
    <location>
        <begin position="1"/>
        <end position="25"/>
    </location>
</feature>
<evidence type="ECO:0000256" key="2">
    <source>
        <dbReference type="SAM" id="SignalP"/>
    </source>
</evidence>
<dbReference type="EMBL" id="JAJITC010000027">
    <property type="protein sequence ID" value="MCC8405802.1"/>
    <property type="molecule type" value="Genomic_DNA"/>
</dbReference>
<dbReference type="Proteomes" id="UP001430614">
    <property type="component" value="Unassembled WGS sequence"/>
</dbReference>
<organism evidence="3 4">
    <name type="scientific">Paraburkholderia translucens</name>
    <dbReference type="NCBI Taxonomy" id="2886945"/>
    <lineage>
        <taxon>Bacteria</taxon>
        <taxon>Pseudomonadati</taxon>
        <taxon>Pseudomonadota</taxon>
        <taxon>Betaproteobacteria</taxon>
        <taxon>Burkholderiales</taxon>
        <taxon>Burkholderiaceae</taxon>
        <taxon>Paraburkholderia</taxon>
    </lineage>
</organism>
<dbReference type="Gene3D" id="3.40.33.10">
    <property type="entry name" value="CAP"/>
    <property type="match status" value="1"/>
</dbReference>
<evidence type="ECO:0000256" key="1">
    <source>
        <dbReference type="SAM" id="MobiDB-lite"/>
    </source>
</evidence>
<sequence length="357" mass="36980">MKLKNSLSRYRFCALAITCSALVAACGGGGSNNSNSSNQTNNGGTSNNSSTSVMLMQPAATAVSLTATGDPTADGITFMNSVRAAVGYTTPLAVDPTLTTVSKNHTVYLVDNAATGHNETAGLPGFTGSSPMARDPNFAAEVVVAGDPAAFQNSLSPVEDIFNAPYHRMGMLSNYTAMGVASTIGTSTTGVPWEALNIDFAGLNTTASPAQLVAYPFPGETGVQRSWWEAESPDPFATQPQYQNTYVGYPVTIQSVVGAKLSSVSITITDSNGNNVPCLLNASDNDTELNNGAMCIPFAPLQANSAYTAHLTGVLTDMSGKTYSISNLSWTFTTGAALINNAAALPGVVPLQHPRPD</sequence>
<evidence type="ECO:0000313" key="4">
    <source>
        <dbReference type="Proteomes" id="UP001430614"/>
    </source>
</evidence>
<evidence type="ECO:0000313" key="3">
    <source>
        <dbReference type="EMBL" id="MCC8405802.1"/>
    </source>
</evidence>
<dbReference type="InterPro" id="IPR035940">
    <property type="entry name" value="CAP_sf"/>
</dbReference>
<reference evidence="3 4" key="1">
    <citation type="submission" date="2021-11" db="EMBL/GenBank/DDBJ databases">
        <authorList>
            <person name="Oh E.-T."/>
            <person name="Kim S.-B."/>
        </authorList>
    </citation>
    <scope>NUCLEOTIDE SEQUENCE [LARGE SCALE GENOMIC DNA]</scope>
    <source>
        <strain evidence="3 4">MMS20-SJTN17</strain>
    </source>
</reference>
<feature type="region of interest" description="Disordered" evidence="1">
    <location>
        <begin position="32"/>
        <end position="51"/>
    </location>
</feature>
<keyword evidence="4" id="KW-1185">Reference proteome</keyword>
<feature type="chain" id="PRO_5045212232" evidence="2">
    <location>
        <begin position="26"/>
        <end position="357"/>
    </location>
</feature>
<accession>A0ABS8KM14</accession>
<comment type="caution">
    <text evidence="3">The sequence shown here is derived from an EMBL/GenBank/DDBJ whole genome shotgun (WGS) entry which is preliminary data.</text>
</comment>
<name>A0ABS8KM14_9BURK</name>
<keyword evidence="2" id="KW-0732">Signal</keyword>
<dbReference type="RefSeq" id="WP_230564556.1">
    <property type="nucleotide sequence ID" value="NZ_JAJITC010000027.1"/>
</dbReference>
<protein>
    <submittedName>
        <fullName evidence="3">CAP domain-containing protein</fullName>
    </submittedName>
</protein>
<dbReference type="PROSITE" id="PS51257">
    <property type="entry name" value="PROKAR_LIPOPROTEIN"/>
    <property type="match status" value="1"/>
</dbReference>
<proteinExistence type="predicted"/>